<feature type="region of interest" description="Disordered" evidence="3">
    <location>
        <begin position="850"/>
        <end position="878"/>
    </location>
</feature>
<dbReference type="InterPro" id="IPR007219">
    <property type="entry name" value="XnlR_reg_dom"/>
</dbReference>
<dbReference type="PANTHER" id="PTHR46910:SF4">
    <property type="entry name" value="ZN(2)-C6 FUNGAL-TYPE DOMAIN-CONTAINING PROTEIN"/>
    <property type="match status" value="1"/>
</dbReference>
<reference evidence="5 6" key="1">
    <citation type="submission" date="2015-03" db="EMBL/GenBank/DDBJ databases">
        <authorList>
            <person name="Radwan O."/>
            <person name="Al-Naeli F.A."/>
            <person name="Rendon G.A."/>
            <person name="Fields C."/>
        </authorList>
    </citation>
    <scope>NUCLEOTIDE SEQUENCE [LARGE SCALE GENOMIC DNA]</scope>
    <source>
        <strain evidence="5">CR-DP1</strain>
    </source>
</reference>
<dbReference type="InterPro" id="IPR050987">
    <property type="entry name" value="AtrR-like"/>
</dbReference>
<evidence type="ECO:0000259" key="4">
    <source>
        <dbReference type="PROSITE" id="PS50048"/>
    </source>
</evidence>
<feature type="region of interest" description="Disordered" evidence="3">
    <location>
        <begin position="1"/>
        <end position="131"/>
    </location>
</feature>
<evidence type="ECO:0000313" key="6">
    <source>
        <dbReference type="Proteomes" id="UP000033483"/>
    </source>
</evidence>
<dbReference type="Proteomes" id="UP000033483">
    <property type="component" value="Unassembled WGS sequence"/>
</dbReference>
<feature type="compositionally biased region" description="Low complexity" evidence="3">
    <location>
        <begin position="78"/>
        <end position="98"/>
    </location>
</feature>
<proteinExistence type="predicted"/>
<dbReference type="OrthoDB" id="4456959at2759"/>
<dbReference type="InterPro" id="IPR036864">
    <property type="entry name" value="Zn2-C6_fun-type_DNA-bd_sf"/>
</dbReference>
<dbReference type="Gene3D" id="4.10.240.10">
    <property type="entry name" value="Zn(2)-C6 fungal-type DNA-binding domain"/>
    <property type="match status" value="1"/>
</dbReference>
<evidence type="ECO:0000256" key="2">
    <source>
        <dbReference type="ARBA" id="ARBA00023242"/>
    </source>
</evidence>
<evidence type="ECO:0000313" key="5">
    <source>
        <dbReference type="EMBL" id="KKA28570.1"/>
    </source>
</evidence>
<name>A0A0F4ZEC4_9PEZI</name>
<protein>
    <recommendedName>
        <fullName evidence="4">Zn(2)-C6 fungal-type domain-containing protein</fullName>
    </recommendedName>
</protein>
<gene>
    <name evidence="5" type="ORF">TD95_002913</name>
</gene>
<feature type="compositionally biased region" description="Acidic residues" evidence="3">
    <location>
        <begin position="858"/>
        <end position="872"/>
    </location>
</feature>
<dbReference type="InterPro" id="IPR001138">
    <property type="entry name" value="Zn2Cys6_DnaBD"/>
</dbReference>
<dbReference type="PROSITE" id="PS50048">
    <property type="entry name" value="ZN2_CY6_FUNGAL_2"/>
    <property type="match status" value="1"/>
</dbReference>
<dbReference type="CDD" id="cd00067">
    <property type="entry name" value="GAL4"/>
    <property type="match status" value="1"/>
</dbReference>
<dbReference type="PROSITE" id="PS00463">
    <property type="entry name" value="ZN2_CY6_FUNGAL_1"/>
    <property type="match status" value="1"/>
</dbReference>
<dbReference type="GO" id="GO:0003677">
    <property type="term" value="F:DNA binding"/>
    <property type="evidence" value="ECO:0007669"/>
    <property type="project" value="InterPro"/>
</dbReference>
<dbReference type="GO" id="GO:0008270">
    <property type="term" value="F:zinc ion binding"/>
    <property type="evidence" value="ECO:0007669"/>
    <property type="project" value="InterPro"/>
</dbReference>
<keyword evidence="2" id="KW-0539">Nucleus</keyword>
<feature type="domain" description="Zn(2)-C6 fungal-type" evidence="4">
    <location>
        <begin position="148"/>
        <end position="178"/>
    </location>
</feature>
<dbReference type="GO" id="GO:0000981">
    <property type="term" value="F:DNA-binding transcription factor activity, RNA polymerase II-specific"/>
    <property type="evidence" value="ECO:0007669"/>
    <property type="project" value="InterPro"/>
</dbReference>
<keyword evidence="6" id="KW-1185">Reference proteome</keyword>
<comment type="caution">
    <text evidence="5">The sequence shown here is derived from an EMBL/GenBank/DDBJ whole genome shotgun (WGS) entry which is preliminary data.</text>
</comment>
<dbReference type="GO" id="GO:0006351">
    <property type="term" value="P:DNA-templated transcription"/>
    <property type="evidence" value="ECO:0007669"/>
    <property type="project" value="InterPro"/>
</dbReference>
<keyword evidence="1" id="KW-0479">Metal-binding</keyword>
<evidence type="ECO:0000256" key="1">
    <source>
        <dbReference type="ARBA" id="ARBA00022723"/>
    </source>
</evidence>
<dbReference type="EMBL" id="LAEV01001275">
    <property type="protein sequence ID" value="KKA28570.1"/>
    <property type="molecule type" value="Genomic_DNA"/>
</dbReference>
<feature type="compositionally biased region" description="Low complexity" evidence="3">
    <location>
        <begin position="109"/>
        <end position="129"/>
    </location>
</feature>
<dbReference type="PANTHER" id="PTHR46910">
    <property type="entry name" value="TRANSCRIPTION FACTOR PDR1"/>
    <property type="match status" value="1"/>
</dbReference>
<dbReference type="SMART" id="SM00066">
    <property type="entry name" value="GAL4"/>
    <property type="match status" value="1"/>
</dbReference>
<accession>A0A0F4ZEC4</accession>
<dbReference type="AlphaFoldDB" id="A0A0F4ZEC4"/>
<evidence type="ECO:0000256" key="3">
    <source>
        <dbReference type="SAM" id="MobiDB-lite"/>
    </source>
</evidence>
<organism evidence="5 6">
    <name type="scientific">Thielaviopsis punctulata</name>
    <dbReference type="NCBI Taxonomy" id="72032"/>
    <lineage>
        <taxon>Eukaryota</taxon>
        <taxon>Fungi</taxon>
        <taxon>Dikarya</taxon>
        <taxon>Ascomycota</taxon>
        <taxon>Pezizomycotina</taxon>
        <taxon>Sordariomycetes</taxon>
        <taxon>Hypocreomycetidae</taxon>
        <taxon>Microascales</taxon>
        <taxon>Ceratocystidaceae</taxon>
        <taxon>Thielaviopsis</taxon>
    </lineage>
</organism>
<dbReference type="Pfam" id="PF04082">
    <property type="entry name" value="Fungal_trans"/>
    <property type="match status" value="1"/>
</dbReference>
<sequence>MSGRPAKRPASDLAIPRADPDPDPRYPVSMAWESSQQNQPAPAPSSASKHRPTGPTLDFPYGFLSTMAPLSTQPPAPNSCQPQHQHHQSQSQQQYNQPDTRKQKKQKPSSSSTTTTTTTTTNNNNNITTPFSDLVKSKLQSSTRTGQACDRCKVRKIRCDALPDGCSHCTLQNQPCYVTDRVTGRTERRGYLKDLETQVARLKARVGDLEALLAQHGVEVHPMMAVDGSCADAMLDAETKPEPGLIGRPTLQDGWHQAGTVWRRSPPAATLSYPSDSLHSIPRPAGGYLGAGMDHAPLSSMSGSKLYILGTVIDTGDFAQPDTAEGALDTGPFKPRYNKSVQALLMSMMNQNPRLTDVKLPSREEAFRYAEWYFIVLEKFLPLLHKPTFWQMLTSIYDIPNYRPSASEDVLVHMVFATMLFHYGIRNNNSTEAKRRYHDLSNRHYHYALGRFYELLCERTLQAAQAIALLMVHARNFPKPHVAVILGAQAMGRVWSLGIHLQARPGQFSPLEEMQRRRLFWVVMTVNMSMLGAMGRPMLMTNRDYDVDFPEPIVDEYYVADNNDTTAATTAAKEKPYPNWVGLATFRIVPLYLDMYSHLYSVRRDPNIYAAAVTNLEQRLQAWKSSLPRHLIVDPCPLDQMPPAADDAVTILYIQLIEVQFRFLLRHPNTSMTRDERLAAENVRICEGLADKMLVIATNLRMLKSSDTTWTCMSQYAAFMFTKLAAHWQRRFRETGADIARLREDVDQWLLAINDIGLLIDAGSHAVDTMREIANRTLSQIEADSLSQSACPPPTAYNPAASAASSYLTQALSSSSFFHAPDAPDDAAAASDSDDDVDFPSSCVMMPAVPPSGLVGADADEDEDNDDNEDDVGGQRAPADGWREWTRVVVENPDRHSLKNLLDAGVARLTHVAPNEDMSEQWPMLTYRRPRLQ</sequence>
<dbReference type="Pfam" id="PF00172">
    <property type="entry name" value="Zn_clus"/>
    <property type="match status" value="1"/>
</dbReference>
<dbReference type="SUPFAM" id="SSF57701">
    <property type="entry name" value="Zn2/Cys6 DNA-binding domain"/>
    <property type="match status" value="1"/>
</dbReference>
<dbReference type="CDD" id="cd12148">
    <property type="entry name" value="fungal_TF_MHR"/>
    <property type="match status" value="1"/>
</dbReference>